<name>A0A3B0XLT8_9ZZZZ</name>
<proteinExistence type="predicted"/>
<dbReference type="AlphaFoldDB" id="A0A3B0XLT8"/>
<dbReference type="EMBL" id="UOFI01000164">
    <property type="protein sequence ID" value="VAW69465.1"/>
    <property type="molecule type" value="Genomic_DNA"/>
</dbReference>
<accession>A0A3B0XLT8</accession>
<reference evidence="1" key="1">
    <citation type="submission" date="2018-06" db="EMBL/GenBank/DDBJ databases">
        <authorList>
            <person name="Zhirakovskaya E."/>
        </authorList>
    </citation>
    <scope>NUCLEOTIDE SEQUENCE</scope>
</reference>
<gene>
    <name evidence="1" type="ORF">MNBD_GAMMA09-1996</name>
</gene>
<evidence type="ECO:0000313" key="1">
    <source>
        <dbReference type="EMBL" id="VAW69465.1"/>
    </source>
</evidence>
<dbReference type="SUPFAM" id="SSF56954">
    <property type="entry name" value="Outer membrane efflux proteins (OEP)"/>
    <property type="match status" value="1"/>
</dbReference>
<evidence type="ECO:0008006" key="2">
    <source>
        <dbReference type="Google" id="ProtNLM"/>
    </source>
</evidence>
<organism evidence="1">
    <name type="scientific">hydrothermal vent metagenome</name>
    <dbReference type="NCBI Taxonomy" id="652676"/>
    <lineage>
        <taxon>unclassified sequences</taxon>
        <taxon>metagenomes</taxon>
        <taxon>ecological metagenomes</taxon>
    </lineage>
</organism>
<protein>
    <recommendedName>
        <fullName evidence="2">Heavy metal RND efflux outer membrane protein, CzcC family</fullName>
    </recommendedName>
</protein>
<sequence length="109" mass="11817">MFPILSNRLWIKCAKGLVLCSALLVFSIPAKSDQDLAKQGLAGQKSLTTNGQLEVRHLIQVVLDVNPSIEALQSSWQAAQSRVGRASALDDPMLSYSFAPQTYDLEGQG</sequence>
<feature type="non-terminal residue" evidence="1">
    <location>
        <position position="109"/>
    </location>
</feature>